<evidence type="ECO:0000313" key="2">
    <source>
        <dbReference type="Proteomes" id="UP001484097"/>
    </source>
</evidence>
<keyword evidence="2" id="KW-1185">Reference proteome</keyword>
<dbReference type="Pfam" id="PF25209">
    <property type="entry name" value="Phage_capsid_4"/>
    <property type="match status" value="1"/>
</dbReference>
<dbReference type="RefSeq" id="WP_347918510.1">
    <property type="nucleotide sequence ID" value="NZ_JBDXMX010000001.1"/>
</dbReference>
<gene>
    <name evidence="1" type="ORF">ABDK96_02055</name>
</gene>
<accession>A0ABV0IE81</accession>
<dbReference type="Proteomes" id="UP001484097">
    <property type="component" value="Unassembled WGS sequence"/>
</dbReference>
<reference evidence="1 2" key="1">
    <citation type="submission" date="2024-05" db="EMBL/GenBank/DDBJ databases">
        <authorList>
            <person name="Yi C."/>
        </authorList>
    </citation>
    <scope>NUCLEOTIDE SEQUENCE [LARGE SCALE GENOMIC DNA]</scope>
    <source>
        <strain evidence="1 2">XS13</strain>
    </source>
</reference>
<evidence type="ECO:0000313" key="1">
    <source>
        <dbReference type="EMBL" id="MEO9246461.1"/>
    </source>
</evidence>
<organism evidence="1 2">
    <name type="scientific">Citricoccus nitrophenolicus</name>
    <dbReference type="NCBI Taxonomy" id="863575"/>
    <lineage>
        <taxon>Bacteria</taxon>
        <taxon>Bacillati</taxon>
        <taxon>Actinomycetota</taxon>
        <taxon>Actinomycetes</taxon>
        <taxon>Micrococcales</taxon>
        <taxon>Micrococcaceae</taxon>
        <taxon>Citricoccus</taxon>
    </lineage>
</organism>
<name>A0ABV0IE81_9MICC</name>
<comment type="caution">
    <text evidence="1">The sequence shown here is derived from an EMBL/GenBank/DDBJ whole genome shotgun (WGS) entry which is preliminary data.</text>
</comment>
<protein>
    <recommendedName>
        <fullName evidence="3">Major capsid protein</fullName>
    </recommendedName>
</protein>
<sequence length="357" mass="38895">MTIELAREGFRRATTHDDKVFEALNLVARANRSNLAAAVLEEAFSTDDFPVLLADSFERKALAAYKDTPKEFEDVLVDTTVEDFHRRKLVDLWGADAFEEVAQGEEYKGGTLTETEIEHGTGKYGKAYGVTWELFRSRRFSELADFPRALGNGAVKAQNGAVADLLVDGTSWNADFFGAVANVPLNTENLRAAITAMSIRENHRGELVDVSDLYLVHGPALRAQVTDLLVNLSELEVETTEGTRKTKVRITNPFRNVVKPLESRTIGQRLGAGGGTAWALVQGKTSDLPSIIRTNLAGHPEVDIRVKKDQGARVGGGDVAFSEGSFKDDTIWYRGRSVLGIDPAFTEGVYASTGAGS</sequence>
<proteinExistence type="predicted"/>
<dbReference type="EMBL" id="JBDXMX010000001">
    <property type="protein sequence ID" value="MEO9246461.1"/>
    <property type="molecule type" value="Genomic_DNA"/>
</dbReference>
<evidence type="ECO:0008006" key="3">
    <source>
        <dbReference type="Google" id="ProtNLM"/>
    </source>
</evidence>